<evidence type="ECO:0000259" key="2">
    <source>
        <dbReference type="Pfam" id="PF05050"/>
    </source>
</evidence>
<proteinExistence type="predicted"/>
<dbReference type="EMBL" id="HBIM01024871">
    <property type="protein sequence ID" value="CAE0421833.1"/>
    <property type="molecule type" value="Transcribed_RNA"/>
</dbReference>
<dbReference type="Gene3D" id="3.40.50.150">
    <property type="entry name" value="Vaccinia Virus protein VP39"/>
    <property type="match status" value="1"/>
</dbReference>
<feature type="transmembrane region" description="Helical" evidence="1">
    <location>
        <begin position="12"/>
        <end position="34"/>
    </location>
</feature>
<dbReference type="InterPro" id="IPR006342">
    <property type="entry name" value="FkbM_mtfrase"/>
</dbReference>
<protein>
    <recommendedName>
        <fullName evidence="2">Methyltransferase FkbM domain-containing protein</fullName>
    </recommendedName>
</protein>
<dbReference type="InterPro" id="IPR052514">
    <property type="entry name" value="SAM-dependent_MTase"/>
</dbReference>
<reference evidence="3" key="1">
    <citation type="submission" date="2021-01" db="EMBL/GenBank/DDBJ databases">
        <authorList>
            <person name="Corre E."/>
            <person name="Pelletier E."/>
            <person name="Niang G."/>
            <person name="Scheremetjew M."/>
            <person name="Finn R."/>
            <person name="Kale V."/>
            <person name="Holt S."/>
            <person name="Cochrane G."/>
            <person name="Meng A."/>
            <person name="Brown T."/>
            <person name="Cohen L."/>
        </authorList>
    </citation>
    <scope>NUCLEOTIDE SEQUENCE</scope>
    <source>
        <strain evidence="3">CCMP127</strain>
    </source>
</reference>
<dbReference type="PANTHER" id="PTHR34203">
    <property type="entry name" value="METHYLTRANSFERASE, FKBM FAMILY PROTEIN"/>
    <property type="match status" value="1"/>
</dbReference>
<dbReference type="SUPFAM" id="SSF53335">
    <property type="entry name" value="S-adenosyl-L-methionine-dependent methyltransferases"/>
    <property type="match status" value="1"/>
</dbReference>
<dbReference type="Pfam" id="PF05050">
    <property type="entry name" value="Methyltransf_21"/>
    <property type="match status" value="1"/>
</dbReference>
<evidence type="ECO:0000256" key="1">
    <source>
        <dbReference type="SAM" id="Phobius"/>
    </source>
</evidence>
<dbReference type="PANTHER" id="PTHR34203:SF13">
    <property type="entry name" value="EXPRESSED PROTEIN"/>
    <property type="match status" value="1"/>
</dbReference>
<accession>A0A7S3LHX6</accession>
<gene>
    <name evidence="3" type="ORF">ACOF00016_LOCUS18453</name>
</gene>
<dbReference type="InterPro" id="IPR029063">
    <property type="entry name" value="SAM-dependent_MTases_sf"/>
</dbReference>
<keyword evidence="1" id="KW-0472">Membrane</keyword>
<keyword evidence="1" id="KW-1133">Transmembrane helix</keyword>
<name>A0A7S3LHX6_9STRA</name>
<dbReference type="AlphaFoldDB" id="A0A7S3LHX6"/>
<sequence length="333" mass="37264">MAKMTKQTALTIVLLNFVAMFLFLNFVSTFNFAVNDTGRAMSSSVDAHLRGGADGVAAETVPVEEARLADGCYHVFLDVGANIGVHGRFLFEPDQYPDAVVAQRLFNKEFGTSRDNRDFCVFAFEPNPSQHPKIRAKEEAYAAMGWRYHLIPHGVSDEDSSLTFFRRGDEKRSEWGFNALLTEVNGKDAVKVEVPVVRLARWIEQHVSDRRLPTTVHGDYTGIADGHDGVPKVVMKMDIEAMEFRVLPDLLYSGVFCRDLDYVFGELHGNKKWYPMELPNGVRFKNGAAGLSYLRSFTSAVNANPHCATRFEEEDDEAYLLDGIPLPTPSKEA</sequence>
<evidence type="ECO:0000313" key="3">
    <source>
        <dbReference type="EMBL" id="CAE0421833.1"/>
    </source>
</evidence>
<organism evidence="3">
    <name type="scientific">Amphora coffeiformis</name>
    <dbReference type="NCBI Taxonomy" id="265554"/>
    <lineage>
        <taxon>Eukaryota</taxon>
        <taxon>Sar</taxon>
        <taxon>Stramenopiles</taxon>
        <taxon>Ochrophyta</taxon>
        <taxon>Bacillariophyta</taxon>
        <taxon>Bacillariophyceae</taxon>
        <taxon>Bacillariophycidae</taxon>
        <taxon>Thalassiophysales</taxon>
        <taxon>Catenulaceae</taxon>
        <taxon>Amphora</taxon>
    </lineage>
</organism>
<feature type="domain" description="Methyltransferase FkbM" evidence="2">
    <location>
        <begin position="78"/>
        <end position="247"/>
    </location>
</feature>
<keyword evidence="1" id="KW-0812">Transmembrane</keyword>